<dbReference type="PANTHER" id="PTHR43553">
    <property type="entry name" value="HEAVY METAL TRANSPORTER"/>
    <property type="match status" value="1"/>
</dbReference>
<keyword evidence="6 10" id="KW-0067">ATP-binding</keyword>
<comment type="subcellular location">
    <subcellularLocation>
        <location evidence="1">Cell membrane</location>
        <topology evidence="1">Peripheral membrane protein</topology>
    </subcellularLocation>
</comment>
<dbReference type="PANTHER" id="PTHR43553:SF24">
    <property type="entry name" value="ENERGY-COUPLING FACTOR TRANSPORTER ATP-BINDING PROTEIN ECFA1"/>
    <property type="match status" value="1"/>
</dbReference>
<protein>
    <submittedName>
        <fullName evidence="10">Energy-coupling factor transporter ATP-binding protein EcfA1</fullName>
    </submittedName>
</protein>
<evidence type="ECO:0000256" key="3">
    <source>
        <dbReference type="ARBA" id="ARBA00022448"/>
    </source>
</evidence>
<dbReference type="GO" id="GO:0043190">
    <property type="term" value="C:ATP-binding cassette (ABC) transporter complex"/>
    <property type="evidence" value="ECO:0007669"/>
    <property type="project" value="TreeGrafter"/>
</dbReference>
<evidence type="ECO:0000256" key="8">
    <source>
        <dbReference type="ARBA" id="ARBA00023136"/>
    </source>
</evidence>
<keyword evidence="8" id="KW-0472">Membrane</keyword>
<evidence type="ECO:0000256" key="4">
    <source>
        <dbReference type="ARBA" id="ARBA00022475"/>
    </source>
</evidence>
<dbReference type="PROSITE" id="PS50893">
    <property type="entry name" value="ABC_TRANSPORTER_2"/>
    <property type="match status" value="1"/>
</dbReference>
<dbReference type="EMBL" id="BMHY01000009">
    <property type="protein sequence ID" value="GGG80190.1"/>
    <property type="molecule type" value="Genomic_DNA"/>
</dbReference>
<evidence type="ECO:0000256" key="2">
    <source>
        <dbReference type="ARBA" id="ARBA00005417"/>
    </source>
</evidence>
<dbReference type="GO" id="GO:0005524">
    <property type="term" value="F:ATP binding"/>
    <property type="evidence" value="ECO:0007669"/>
    <property type="project" value="UniProtKB-KW"/>
</dbReference>
<dbReference type="InterPro" id="IPR003439">
    <property type="entry name" value="ABC_transporter-like_ATP-bd"/>
</dbReference>
<comment type="caution">
    <text evidence="10">The sequence shown here is derived from an EMBL/GenBank/DDBJ whole genome shotgun (WGS) entry which is preliminary data.</text>
</comment>
<dbReference type="InterPro" id="IPR015856">
    <property type="entry name" value="ABC_transpr_CbiO/EcfA_su"/>
</dbReference>
<keyword evidence="3" id="KW-0813">Transport</keyword>
<feature type="domain" description="ABC transporter" evidence="9">
    <location>
        <begin position="2"/>
        <end position="236"/>
    </location>
</feature>
<dbReference type="AlphaFoldDB" id="A0A917HI25"/>
<accession>A0A917HI25</accession>
<evidence type="ECO:0000256" key="5">
    <source>
        <dbReference type="ARBA" id="ARBA00022741"/>
    </source>
</evidence>
<evidence type="ECO:0000313" key="10">
    <source>
        <dbReference type="EMBL" id="GGG80190.1"/>
    </source>
</evidence>
<evidence type="ECO:0000259" key="9">
    <source>
        <dbReference type="PROSITE" id="PS50893"/>
    </source>
</evidence>
<keyword evidence="5" id="KW-0547">Nucleotide-binding</keyword>
<keyword evidence="7" id="KW-1278">Translocase</keyword>
<keyword evidence="4" id="KW-1003">Cell membrane</keyword>
<dbReference type="SMART" id="SM00382">
    <property type="entry name" value="AAA"/>
    <property type="match status" value="1"/>
</dbReference>
<dbReference type="GO" id="GO:0016887">
    <property type="term" value="F:ATP hydrolysis activity"/>
    <property type="evidence" value="ECO:0007669"/>
    <property type="project" value="InterPro"/>
</dbReference>
<reference evidence="10 11" key="1">
    <citation type="journal article" date="2014" name="Int. J. Syst. Evol. Microbiol.">
        <title>Complete genome sequence of Corynebacterium casei LMG S-19264T (=DSM 44701T), isolated from a smear-ripened cheese.</title>
        <authorList>
            <consortium name="US DOE Joint Genome Institute (JGI-PGF)"/>
            <person name="Walter F."/>
            <person name="Albersmeier A."/>
            <person name="Kalinowski J."/>
            <person name="Ruckert C."/>
        </authorList>
    </citation>
    <scope>NUCLEOTIDE SEQUENCE [LARGE SCALE GENOMIC DNA]</scope>
    <source>
        <strain evidence="10 11">CGMCC 1.15286</strain>
    </source>
</reference>
<sequence length="275" mass="29632">MLQLTDVAVRAFTANEQEEPVAILKNIHMRVEQGEWIALIGRNGSGKSTLLKLIAGFQAGEASGFLDWGDALASRSGIKAPIVMQQPEASMVGATPIEDLIIMLEQNGVKGELIAEQAANALARTGMLDRGHQPVGTLSGGQKQRVAIAGCLAVDAPILLMDEPTAMLDPEASIYVHDIVRKLNRSGIAVIWITQKLDELREGDRVIALEQGEIVFDGAAEGFYARSRAMDSVCERLGFEAPYVVQTAWELEKHGVELASLPLTPAALAKAVQRR</sequence>
<dbReference type="InterPro" id="IPR027417">
    <property type="entry name" value="P-loop_NTPase"/>
</dbReference>
<comment type="similarity">
    <text evidence="2">Belongs to the ABC transporter superfamily.</text>
</comment>
<evidence type="ECO:0000256" key="1">
    <source>
        <dbReference type="ARBA" id="ARBA00004202"/>
    </source>
</evidence>
<organism evidence="10 11">
    <name type="scientific">Paenibacillus radicis</name>
    <name type="common">ex Gao et al. 2016</name>
    <dbReference type="NCBI Taxonomy" id="1737354"/>
    <lineage>
        <taxon>Bacteria</taxon>
        <taxon>Bacillati</taxon>
        <taxon>Bacillota</taxon>
        <taxon>Bacilli</taxon>
        <taxon>Bacillales</taxon>
        <taxon>Paenibacillaceae</taxon>
        <taxon>Paenibacillus</taxon>
    </lineage>
</organism>
<dbReference type="Proteomes" id="UP000600247">
    <property type="component" value="Unassembled WGS sequence"/>
</dbReference>
<dbReference type="InterPro" id="IPR017871">
    <property type="entry name" value="ABC_transporter-like_CS"/>
</dbReference>
<dbReference type="Gene3D" id="3.40.50.300">
    <property type="entry name" value="P-loop containing nucleotide triphosphate hydrolases"/>
    <property type="match status" value="1"/>
</dbReference>
<gene>
    <name evidence="10" type="primary">ecfA1</name>
    <name evidence="10" type="ORF">GCM10010918_41590</name>
</gene>
<keyword evidence="11" id="KW-1185">Reference proteome</keyword>
<evidence type="ECO:0000256" key="6">
    <source>
        <dbReference type="ARBA" id="ARBA00022840"/>
    </source>
</evidence>
<proteinExistence type="inferred from homology"/>
<dbReference type="Pfam" id="PF00005">
    <property type="entry name" value="ABC_tran"/>
    <property type="match status" value="1"/>
</dbReference>
<evidence type="ECO:0000313" key="11">
    <source>
        <dbReference type="Proteomes" id="UP000600247"/>
    </source>
</evidence>
<dbReference type="PROSITE" id="PS00211">
    <property type="entry name" value="ABC_TRANSPORTER_1"/>
    <property type="match status" value="1"/>
</dbReference>
<evidence type="ECO:0000256" key="7">
    <source>
        <dbReference type="ARBA" id="ARBA00022967"/>
    </source>
</evidence>
<dbReference type="InterPro" id="IPR003593">
    <property type="entry name" value="AAA+_ATPase"/>
</dbReference>
<dbReference type="CDD" id="cd03225">
    <property type="entry name" value="ABC_cobalt_CbiO_domain1"/>
    <property type="match status" value="1"/>
</dbReference>
<name>A0A917HI25_9BACL</name>
<dbReference type="InterPro" id="IPR050095">
    <property type="entry name" value="ECF_ABC_transporter_ATP-bd"/>
</dbReference>
<dbReference type="GO" id="GO:0042626">
    <property type="term" value="F:ATPase-coupled transmembrane transporter activity"/>
    <property type="evidence" value="ECO:0007669"/>
    <property type="project" value="TreeGrafter"/>
</dbReference>
<dbReference type="SUPFAM" id="SSF52540">
    <property type="entry name" value="P-loop containing nucleoside triphosphate hydrolases"/>
    <property type="match status" value="1"/>
</dbReference>